<dbReference type="eggNOG" id="KOG1974">
    <property type="taxonomic scope" value="Eukaryota"/>
</dbReference>
<dbReference type="GO" id="GO:0003677">
    <property type="term" value="F:DNA binding"/>
    <property type="evidence" value="ECO:0000318"/>
    <property type="project" value="GO_Central"/>
</dbReference>
<dbReference type="InterPro" id="IPR007725">
    <property type="entry name" value="TIMELESS_C"/>
</dbReference>
<keyword evidence="3" id="KW-0539">Nucleus</keyword>
<evidence type="ECO:0000313" key="6">
    <source>
        <dbReference type="EMBL" id="EFX87203.1"/>
    </source>
</evidence>
<dbReference type="Pfam" id="PF05029">
    <property type="entry name" value="TIMELESS_C"/>
    <property type="match status" value="1"/>
</dbReference>
<dbReference type="AlphaFoldDB" id="E9FZU1"/>
<dbReference type="Pfam" id="PF04821">
    <property type="entry name" value="TIMELESS"/>
    <property type="match status" value="1"/>
</dbReference>
<keyword evidence="7" id="KW-1185">Reference proteome</keyword>
<dbReference type="OrthoDB" id="6429365at2759"/>
<gene>
    <name evidence="6" type="ORF">DAPPUDRAFT_236054</name>
</gene>
<dbReference type="InterPro" id="IPR006906">
    <property type="entry name" value="Timeless_N"/>
</dbReference>
<dbReference type="GO" id="GO:0048511">
    <property type="term" value="P:rhythmic process"/>
    <property type="evidence" value="ECO:0007669"/>
    <property type="project" value="UniProtKB-KW"/>
</dbReference>
<dbReference type="GO" id="GO:0006281">
    <property type="term" value="P:DNA repair"/>
    <property type="evidence" value="ECO:0000318"/>
    <property type="project" value="GO_Central"/>
</dbReference>
<sequence>METKHDLGLEWHKMTDMRSTAGVDFPDIQKSPQFRFSYSHDRRNPHGRWHPDYCCGSKMERRMTLSGHVPSLSLIPLGTCHNGKYYIDGECLVHLEEINIKLINEDPITRPLRCALAFLDILNKDLIPILINSQDQSSILNSTIKLLAELTTPLECLGMVDLASQSNQSITATQQVVIYKLTQLLCNAKESFLDGGAMPAVFRHVRHTLEKEPLSSDDNLSVNHSLLLIRNILHAPERSTQMADKGQDQQDQLVRIVLAQGLDRLLISLLACAQKEQWLVAVVQLISLLYKDRPVEMILQILDEKCTHLDGDQQNQLGSKKSEKSLKKLSMKCKLGRPVEMKGNVVEYKPTDESTLILLKGFTINFIRQGYNTLVGQLHQQMLKQHGDAHFQLLDKSHFLWLISYFLPIASRLELSVEHLKDVLTIDLLCYLTWETVQQTEELEINAFQHSVDLKPCVRRLHLCVKAIREYLKTLERFSRPLTSRNANAPDNLITRLGGYVPAIRDLRQLFLLQLRQFDPVVQSRRYLLDVIATNHILLLALERSTAGQSSRGSFDISQHLTQFCSEMIVDRYGTALEDFQTNGPFVNDCILTILHHVAGDLGRADLLCRPVILRPFSKIWAAEFNMCDDWNDLIELIIKKSMRSFQKSSIKETLRSNPNEPQEIKVSASHLTETLPLKYSNEIPESADKNHLSCQVPDTNNQSLLIQLKDSGFQKQLEWIQSSLLSACAVRLGTYSGQEFRHPITCLSFQMNLSCPLVPWTEVEASALRSELFLNLLFRIGLIPPSPQPVLYPRIPREWSPDTLYSVALLFGPVDQKRIDFDLTRVKKIELDLPNLPINVQNVQRPSLHSYIIHEGVSYREDSFLESKFPSAEINIPGQNSIDGDFDQQHSLRPLDSISTTSSLEVHKMDSSDDEEMEDLLFVTDEADYGCDVTR</sequence>
<evidence type="ECO:0000259" key="5">
    <source>
        <dbReference type="Pfam" id="PF05029"/>
    </source>
</evidence>
<dbReference type="Proteomes" id="UP000000305">
    <property type="component" value="Unassembled WGS sequence"/>
</dbReference>
<dbReference type="HOGENOM" id="CLU_007646_0_0_1"/>
<dbReference type="PANTHER" id="PTHR22940:SF5">
    <property type="entry name" value="PROTEIN TIMELESS"/>
    <property type="match status" value="1"/>
</dbReference>
<dbReference type="GO" id="GO:0043111">
    <property type="term" value="P:replication fork arrest"/>
    <property type="evidence" value="ECO:0000318"/>
    <property type="project" value="GO_Central"/>
</dbReference>
<dbReference type="EMBL" id="GL732528">
    <property type="protein sequence ID" value="EFX87203.1"/>
    <property type="molecule type" value="Genomic_DNA"/>
</dbReference>
<dbReference type="PhylomeDB" id="E9FZU1"/>
<dbReference type="OMA" id="LESPVIM"/>
<comment type="similarity">
    <text evidence="2">Belongs to the timeless family.</text>
</comment>
<name>E9FZU1_DAPPU</name>
<protein>
    <submittedName>
        <fullName evidence="6">Putative TIMELESS/TIM-1 protein</fullName>
    </submittedName>
</protein>
<evidence type="ECO:0000256" key="1">
    <source>
        <dbReference type="ARBA" id="ARBA00004123"/>
    </source>
</evidence>
<dbReference type="GO" id="GO:0031298">
    <property type="term" value="C:replication fork protection complex"/>
    <property type="evidence" value="ECO:0000318"/>
    <property type="project" value="GO_Central"/>
</dbReference>
<dbReference type="FunCoup" id="E9FZU1">
    <property type="interactions" value="17"/>
</dbReference>
<reference evidence="6 7" key="1">
    <citation type="journal article" date="2011" name="Science">
        <title>The ecoresponsive genome of Daphnia pulex.</title>
        <authorList>
            <person name="Colbourne J.K."/>
            <person name="Pfrender M.E."/>
            <person name="Gilbert D."/>
            <person name="Thomas W.K."/>
            <person name="Tucker A."/>
            <person name="Oakley T.H."/>
            <person name="Tokishita S."/>
            <person name="Aerts A."/>
            <person name="Arnold G.J."/>
            <person name="Basu M.K."/>
            <person name="Bauer D.J."/>
            <person name="Caceres C.E."/>
            <person name="Carmel L."/>
            <person name="Casola C."/>
            <person name="Choi J.H."/>
            <person name="Detter J.C."/>
            <person name="Dong Q."/>
            <person name="Dusheyko S."/>
            <person name="Eads B.D."/>
            <person name="Frohlich T."/>
            <person name="Geiler-Samerotte K.A."/>
            <person name="Gerlach D."/>
            <person name="Hatcher P."/>
            <person name="Jogdeo S."/>
            <person name="Krijgsveld J."/>
            <person name="Kriventseva E.V."/>
            <person name="Kultz D."/>
            <person name="Laforsch C."/>
            <person name="Lindquist E."/>
            <person name="Lopez J."/>
            <person name="Manak J.R."/>
            <person name="Muller J."/>
            <person name="Pangilinan J."/>
            <person name="Patwardhan R.P."/>
            <person name="Pitluck S."/>
            <person name="Pritham E.J."/>
            <person name="Rechtsteiner A."/>
            <person name="Rho M."/>
            <person name="Rogozin I.B."/>
            <person name="Sakarya O."/>
            <person name="Salamov A."/>
            <person name="Schaack S."/>
            <person name="Shapiro H."/>
            <person name="Shiga Y."/>
            <person name="Skalitzky C."/>
            <person name="Smith Z."/>
            <person name="Souvorov A."/>
            <person name="Sung W."/>
            <person name="Tang Z."/>
            <person name="Tsuchiya D."/>
            <person name="Tu H."/>
            <person name="Vos H."/>
            <person name="Wang M."/>
            <person name="Wolf Y.I."/>
            <person name="Yamagata H."/>
            <person name="Yamada T."/>
            <person name="Ye Y."/>
            <person name="Shaw J.R."/>
            <person name="Andrews J."/>
            <person name="Crease T.J."/>
            <person name="Tang H."/>
            <person name="Lucas S.M."/>
            <person name="Robertson H.M."/>
            <person name="Bork P."/>
            <person name="Koonin E.V."/>
            <person name="Zdobnov E.M."/>
            <person name="Grigoriev I.V."/>
            <person name="Lynch M."/>
            <person name="Boore J.L."/>
        </authorList>
    </citation>
    <scope>NUCLEOTIDE SEQUENCE [LARGE SCALE GENOMIC DNA]</scope>
</reference>
<evidence type="ECO:0000259" key="4">
    <source>
        <dbReference type="Pfam" id="PF04821"/>
    </source>
</evidence>
<dbReference type="InterPro" id="IPR044998">
    <property type="entry name" value="Timeless"/>
</dbReference>
<comment type="subcellular location">
    <subcellularLocation>
        <location evidence="1">Nucleus</location>
    </subcellularLocation>
</comment>
<dbReference type="PANTHER" id="PTHR22940">
    <property type="entry name" value="TIMEOUT/TIMELESS-2"/>
    <property type="match status" value="1"/>
</dbReference>
<dbReference type="GO" id="GO:0009649">
    <property type="term" value="P:entrainment of circadian clock"/>
    <property type="evidence" value="ECO:0000318"/>
    <property type="project" value="GO_Central"/>
</dbReference>
<evidence type="ECO:0000313" key="7">
    <source>
        <dbReference type="Proteomes" id="UP000000305"/>
    </source>
</evidence>
<organism evidence="6 7">
    <name type="scientific">Daphnia pulex</name>
    <name type="common">Water flea</name>
    <dbReference type="NCBI Taxonomy" id="6669"/>
    <lineage>
        <taxon>Eukaryota</taxon>
        <taxon>Metazoa</taxon>
        <taxon>Ecdysozoa</taxon>
        <taxon>Arthropoda</taxon>
        <taxon>Crustacea</taxon>
        <taxon>Branchiopoda</taxon>
        <taxon>Diplostraca</taxon>
        <taxon>Cladocera</taxon>
        <taxon>Anomopoda</taxon>
        <taxon>Daphniidae</taxon>
        <taxon>Daphnia</taxon>
    </lineage>
</organism>
<dbReference type="InParanoid" id="E9FZU1"/>
<proteinExistence type="inferred from homology"/>
<dbReference type="GO" id="GO:0000076">
    <property type="term" value="P:DNA replication checkpoint signaling"/>
    <property type="evidence" value="ECO:0000318"/>
    <property type="project" value="GO_Central"/>
</dbReference>
<accession>E9FZU1</accession>
<evidence type="ECO:0000256" key="2">
    <source>
        <dbReference type="ARBA" id="ARBA00008174"/>
    </source>
</evidence>
<evidence type="ECO:0000256" key="3">
    <source>
        <dbReference type="ARBA" id="ARBA00023242"/>
    </source>
</evidence>
<feature type="domain" description="Timeless N-terminal" evidence="4">
    <location>
        <begin position="84"/>
        <end position="329"/>
    </location>
</feature>
<feature type="domain" description="Timeless C-terminal" evidence="5">
    <location>
        <begin position="706"/>
        <end position="806"/>
    </location>
</feature>
<dbReference type="STRING" id="6669.E9FZU1"/>
<dbReference type="KEGG" id="dpx:DAPPUDRAFT_236054"/>